<evidence type="ECO:0000256" key="3">
    <source>
        <dbReference type="ARBA" id="ARBA00001947"/>
    </source>
</evidence>
<keyword evidence="9" id="KW-0482">Metalloprotease</keyword>
<evidence type="ECO:0000256" key="4">
    <source>
        <dbReference type="ARBA" id="ARBA00008236"/>
    </source>
</evidence>
<evidence type="ECO:0000256" key="5">
    <source>
        <dbReference type="ARBA" id="ARBA00022438"/>
    </source>
</evidence>
<dbReference type="Gene3D" id="3.40.1830.10">
    <property type="entry name" value="Thermophilic metalloprotease (M29)"/>
    <property type="match status" value="1"/>
</dbReference>
<evidence type="ECO:0000256" key="9">
    <source>
        <dbReference type="ARBA" id="ARBA00023049"/>
    </source>
</evidence>
<dbReference type="Pfam" id="PF02073">
    <property type="entry name" value="Peptidase_M29"/>
    <property type="match status" value="1"/>
</dbReference>
<keyword evidence="11" id="KW-1185">Reference proteome</keyword>
<evidence type="ECO:0000256" key="1">
    <source>
        <dbReference type="ARBA" id="ARBA00001941"/>
    </source>
</evidence>
<comment type="cofactor">
    <cofactor evidence="2">
        <name>Mg(2+)</name>
        <dbReference type="ChEBI" id="CHEBI:18420"/>
    </cofactor>
</comment>
<dbReference type="GO" id="GO:0008237">
    <property type="term" value="F:metallopeptidase activity"/>
    <property type="evidence" value="ECO:0007669"/>
    <property type="project" value="UniProtKB-KW"/>
</dbReference>
<dbReference type="InterPro" id="IPR000787">
    <property type="entry name" value="Peptidase_M29"/>
</dbReference>
<keyword evidence="8" id="KW-0378">Hydrolase</keyword>
<name>A0A1G9GXN1_9FIRM</name>
<keyword evidence="7" id="KW-0479">Metal-binding</keyword>
<comment type="cofactor">
    <cofactor evidence="1">
        <name>Co(2+)</name>
        <dbReference type="ChEBI" id="CHEBI:48828"/>
    </cofactor>
</comment>
<comment type="cofactor">
    <cofactor evidence="3">
        <name>Zn(2+)</name>
        <dbReference type="ChEBI" id="CHEBI:29105"/>
    </cofactor>
</comment>
<dbReference type="STRING" id="393762.SAMN05660472_02518"/>
<dbReference type="InterPro" id="IPR052170">
    <property type="entry name" value="M29_Exopeptidase"/>
</dbReference>
<comment type="similarity">
    <text evidence="4">Belongs to the peptidase M29 family.</text>
</comment>
<keyword evidence="6" id="KW-0645">Protease</keyword>
<dbReference type="EMBL" id="FNFP01000007">
    <property type="protein sequence ID" value="SDL05345.1"/>
    <property type="molecule type" value="Genomic_DNA"/>
</dbReference>
<dbReference type="GO" id="GO:0046872">
    <property type="term" value="F:metal ion binding"/>
    <property type="evidence" value="ECO:0007669"/>
    <property type="project" value="UniProtKB-KW"/>
</dbReference>
<dbReference type="SUPFAM" id="SSF144052">
    <property type="entry name" value="Thermophilic metalloprotease-like"/>
    <property type="match status" value="1"/>
</dbReference>
<accession>A0A1G9GXN1</accession>
<evidence type="ECO:0000256" key="2">
    <source>
        <dbReference type="ARBA" id="ARBA00001946"/>
    </source>
</evidence>
<evidence type="ECO:0000256" key="8">
    <source>
        <dbReference type="ARBA" id="ARBA00022801"/>
    </source>
</evidence>
<dbReference type="RefSeq" id="WP_090554076.1">
    <property type="nucleotide sequence ID" value="NZ_FNFP01000007.1"/>
</dbReference>
<sequence>MPNIELMKKYARLLVRLGINVQKDKYLVINTEAENYEMVRYIVDEALKKGAKDVIVFYKDIHVDKSRAFHLDAEDLSAIPHWQQKAMEDYFNNGADSIILKSNYPNFLEDIPADKTNALSLLEDNLRNYVRRGVQNNGSHWCIACIPNRKWAAYVFPELDEENAYEMMWKYIFNFCKITLDKDPVEEWYKDRETFWEYKEILDKMDIDYIHFTNSKGTDIKIGMHKSSCWTCGINSLDFNEDNYLPNLPTAEIASSPDKYRVNGRVYSTKPLVFGGKLVDDFYIEFKDGKVIEFYGNTGNDVLEKIIRADEGSCYLGEVALVSKDSPIAKTDRIYYSTLLDENASCHLALGKGFPQCIKDFADKKSFEAFNLNDSSIHVDFMFGSDDMTATAYTYSGEKIIIMKDGMITL</sequence>
<evidence type="ECO:0000313" key="11">
    <source>
        <dbReference type="Proteomes" id="UP000198718"/>
    </source>
</evidence>
<dbReference type="GO" id="GO:0006508">
    <property type="term" value="P:proteolysis"/>
    <property type="evidence" value="ECO:0007669"/>
    <property type="project" value="UniProtKB-KW"/>
</dbReference>
<dbReference type="GO" id="GO:0004177">
    <property type="term" value="F:aminopeptidase activity"/>
    <property type="evidence" value="ECO:0007669"/>
    <property type="project" value="UniProtKB-KW"/>
</dbReference>
<dbReference type="PANTHER" id="PTHR34448">
    <property type="entry name" value="AMINOPEPTIDASE"/>
    <property type="match status" value="1"/>
</dbReference>
<dbReference type="AlphaFoldDB" id="A0A1G9GXN1"/>
<dbReference type="InterPro" id="IPR035097">
    <property type="entry name" value="M29_N-terminal"/>
</dbReference>
<dbReference type="PRINTS" id="PR00919">
    <property type="entry name" value="THERMOPTASE"/>
</dbReference>
<evidence type="ECO:0000313" key="10">
    <source>
        <dbReference type="EMBL" id="SDL05345.1"/>
    </source>
</evidence>
<gene>
    <name evidence="10" type="ORF">SAMN05660472_02518</name>
</gene>
<dbReference type="PANTHER" id="PTHR34448:SF3">
    <property type="entry name" value="AMINOPEPTIDASE AMPS"/>
    <property type="match status" value="1"/>
</dbReference>
<evidence type="ECO:0000256" key="7">
    <source>
        <dbReference type="ARBA" id="ARBA00022723"/>
    </source>
</evidence>
<keyword evidence="5 10" id="KW-0031">Aminopeptidase</keyword>
<dbReference type="OrthoDB" id="9803993at2"/>
<evidence type="ECO:0000256" key="6">
    <source>
        <dbReference type="ARBA" id="ARBA00022670"/>
    </source>
</evidence>
<dbReference type="Proteomes" id="UP000198718">
    <property type="component" value="Unassembled WGS sequence"/>
</dbReference>
<proteinExistence type="inferred from homology"/>
<organism evidence="10 11">
    <name type="scientific">Natronincola ferrireducens</name>
    <dbReference type="NCBI Taxonomy" id="393762"/>
    <lineage>
        <taxon>Bacteria</taxon>
        <taxon>Bacillati</taxon>
        <taxon>Bacillota</taxon>
        <taxon>Clostridia</taxon>
        <taxon>Peptostreptococcales</taxon>
        <taxon>Natronincolaceae</taxon>
        <taxon>Natronincola</taxon>
    </lineage>
</organism>
<protein>
    <submittedName>
        <fullName evidence="10">Aminopeptidase</fullName>
    </submittedName>
</protein>
<reference evidence="10 11" key="1">
    <citation type="submission" date="2016-10" db="EMBL/GenBank/DDBJ databases">
        <authorList>
            <person name="de Groot N.N."/>
        </authorList>
    </citation>
    <scope>NUCLEOTIDE SEQUENCE [LARGE SCALE GENOMIC DNA]</scope>
    <source>
        <strain evidence="10 11">DSM 18346</strain>
    </source>
</reference>